<gene>
    <name evidence="1" type="ORF">J2X20_004213</name>
</gene>
<dbReference type="RefSeq" id="WP_310268952.1">
    <property type="nucleotide sequence ID" value="NZ_JAVDXU010000003.1"/>
</dbReference>
<dbReference type="Proteomes" id="UP001180453">
    <property type="component" value="Unassembled WGS sequence"/>
</dbReference>
<reference evidence="1 2" key="1">
    <citation type="submission" date="2023-07" db="EMBL/GenBank/DDBJ databases">
        <title>Sorghum-associated microbial communities from plants grown in Nebraska, USA.</title>
        <authorList>
            <person name="Schachtman D."/>
        </authorList>
    </citation>
    <scope>NUCLEOTIDE SEQUENCE [LARGE SCALE GENOMIC DNA]</scope>
    <source>
        <strain evidence="1 2">BE314</strain>
    </source>
</reference>
<comment type="caution">
    <text evidence="1">The sequence shown here is derived from an EMBL/GenBank/DDBJ whole genome shotgun (WGS) entry which is preliminary data.</text>
</comment>
<protein>
    <recommendedName>
        <fullName evidence="3">Serine kinase</fullName>
    </recommendedName>
</protein>
<organism evidence="1 2">
    <name type="scientific">Roseateles saccharophilus</name>
    <name type="common">Pseudomonas saccharophila</name>
    <dbReference type="NCBI Taxonomy" id="304"/>
    <lineage>
        <taxon>Bacteria</taxon>
        <taxon>Pseudomonadati</taxon>
        <taxon>Pseudomonadota</taxon>
        <taxon>Betaproteobacteria</taxon>
        <taxon>Burkholderiales</taxon>
        <taxon>Sphaerotilaceae</taxon>
        <taxon>Roseateles</taxon>
    </lineage>
</organism>
<keyword evidence="2" id="KW-1185">Reference proteome</keyword>
<dbReference type="EMBL" id="JAVDXU010000003">
    <property type="protein sequence ID" value="MDR7271545.1"/>
    <property type="molecule type" value="Genomic_DNA"/>
</dbReference>
<sequence>MTSTTWQPDSRQIADPFGERAPLALSRRYRLLGADIEFRSDSAALLALVDSAYAGLPAPAPDGLALQVELRLTEGGTGFTGEPPEPRMLGGAGLLGVAMDAQHLALVNMAAGRALVQVSHGLLAHPYHLRYELIEFAVFTLAARTRGLLALHAGCVGLNGVGALLVGASGAGKSTLALQALAQGLDFLTEDASFVDPQTLKVSGIANFLHLRFDVGQWVDDAALRTRIEASPVIRRRSGVEKHELDLRDGWAPLAAQPLQLKHLVFAAPEAAADEALLKPLSAAELAERLHLSQPYAAGQPGWATFAGGCARLHGWELRRGSHPRVGALALKRLLMA</sequence>
<accession>A0ABU1YRS7</accession>
<evidence type="ECO:0000313" key="2">
    <source>
        <dbReference type="Proteomes" id="UP001180453"/>
    </source>
</evidence>
<name>A0ABU1YRS7_ROSSA</name>
<evidence type="ECO:0008006" key="3">
    <source>
        <dbReference type="Google" id="ProtNLM"/>
    </source>
</evidence>
<dbReference type="InterPro" id="IPR027417">
    <property type="entry name" value="P-loop_NTPase"/>
</dbReference>
<proteinExistence type="predicted"/>
<dbReference type="Gene3D" id="3.40.50.300">
    <property type="entry name" value="P-loop containing nucleotide triphosphate hydrolases"/>
    <property type="match status" value="1"/>
</dbReference>
<evidence type="ECO:0000313" key="1">
    <source>
        <dbReference type="EMBL" id="MDR7271545.1"/>
    </source>
</evidence>
<dbReference type="SUPFAM" id="SSF53795">
    <property type="entry name" value="PEP carboxykinase-like"/>
    <property type="match status" value="1"/>
</dbReference>